<keyword evidence="1" id="KW-0812">Transmembrane</keyword>
<comment type="caution">
    <text evidence="2">The sequence shown here is derived from an EMBL/GenBank/DDBJ whole genome shotgun (WGS) entry which is preliminary data.</text>
</comment>
<dbReference type="RefSeq" id="WP_166156148.1">
    <property type="nucleotide sequence ID" value="NZ_JAAOIW010000021.1"/>
</dbReference>
<organism evidence="2 3">
    <name type="scientific">Paenibacillus agricola</name>
    <dbReference type="NCBI Taxonomy" id="2716264"/>
    <lineage>
        <taxon>Bacteria</taxon>
        <taxon>Bacillati</taxon>
        <taxon>Bacillota</taxon>
        <taxon>Bacilli</taxon>
        <taxon>Bacillales</taxon>
        <taxon>Paenibacillaceae</taxon>
        <taxon>Paenibacillus</taxon>
    </lineage>
</organism>
<dbReference type="EMBL" id="JAAOIW010000021">
    <property type="protein sequence ID" value="NHN34712.1"/>
    <property type="molecule type" value="Genomic_DNA"/>
</dbReference>
<feature type="transmembrane region" description="Helical" evidence="1">
    <location>
        <begin position="7"/>
        <end position="23"/>
    </location>
</feature>
<evidence type="ECO:0000256" key="1">
    <source>
        <dbReference type="SAM" id="Phobius"/>
    </source>
</evidence>
<name>A0ABX0JEX7_9BACL</name>
<proteinExistence type="predicted"/>
<evidence type="ECO:0000313" key="2">
    <source>
        <dbReference type="EMBL" id="NHN34712.1"/>
    </source>
</evidence>
<keyword evidence="1" id="KW-1133">Transmembrane helix</keyword>
<gene>
    <name evidence="2" type="ORF">G9U52_33665</name>
</gene>
<keyword evidence="3" id="KW-1185">Reference proteome</keyword>
<evidence type="ECO:0000313" key="3">
    <source>
        <dbReference type="Proteomes" id="UP001165962"/>
    </source>
</evidence>
<accession>A0ABX0JEX7</accession>
<sequence length="99" mass="11402">MNSFQKFFGIIIVIFMVLSYINVPSQSDYVTWLKGEFNNKSGNNIFVALGLNLFEKQINERTVCTNYILLMYCKTNMGSGKSVSAVGYMKKFYYDDSMK</sequence>
<reference evidence="2" key="1">
    <citation type="submission" date="2020-03" db="EMBL/GenBank/DDBJ databases">
        <title>Draft sequencing of Paenibacilllus sp. S3N08.</title>
        <authorList>
            <person name="Kim D.-U."/>
        </authorList>
    </citation>
    <scope>NUCLEOTIDE SEQUENCE</scope>
    <source>
        <strain evidence="2">S3N08</strain>
    </source>
</reference>
<protein>
    <submittedName>
        <fullName evidence="2">Uncharacterized protein</fullName>
    </submittedName>
</protein>
<keyword evidence="1" id="KW-0472">Membrane</keyword>
<dbReference type="Proteomes" id="UP001165962">
    <property type="component" value="Unassembled WGS sequence"/>
</dbReference>